<gene>
    <name evidence="1" type="ORF">NE863_32255</name>
</gene>
<organism evidence="1 2">
    <name type="scientific">Ensifer adhaerens</name>
    <name type="common">Sinorhizobium morelense</name>
    <dbReference type="NCBI Taxonomy" id="106592"/>
    <lineage>
        <taxon>Bacteria</taxon>
        <taxon>Pseudomonadati</taxon>
        <taxon>Pseudomonadota</taxon>
        <taxon>Alphaproteobacteria</taxon>
        <taxon>Hyphomicrobiales</taxon>
        <taxon>Rhizobiaceae</taxon>
        <taxon>Sinorhizobium/Ensifer group</taxon>
        <taxon>Ensifer</taxon>
    </lineage>
</organism>
<evidence type="ECO:0000313" key="1">
    <source>
        <dbReference type="EMBL" id="USJ27165.1"/>
    </source>
</evidence>
<name>A0A9Q8YDG7_ENSAD</name>
<reference evidence="1" key="1">
    <citation type="submission" date="2022-06" db="EMBL/GenBank/DDBJ databases">
        <title>Physiological and biochemical characterization and genomic elucidation of a strain of the genus Ensifer adhaerens M8 that combines arsenic oxidation and chromium reduction.</title>
        <authorList>
            <person name="Li X."/>
            <person name="Yu c."/>
        </authorList>
    </citation>
    <scope>NUCLEOTIDE SEQUENCE</scope>
    <source>
        <strain evidence="1">M8</strain>
        <plasmid evidence="1">pB</plasmid>
    </source>
</reference>
<dbReference type="Proteomes" id="UP001055460">
    <property type="component" value="Plasmid pB"/>
</dbReference>
<evidence type="ECO:0000313" key="2">
    <source>
        <dbReference type="Proteomes" id="UP001055460"/>
    </source>
</evidence>
<dbReference type="RefSeq" id="WP_252160968.1">
    <property type="nucleotide sequence ID" value="NZ_CP098809.1"/>
</dbReference>
<protein>
    <submittedName>
        <fullName evidence="1">Uncharacterized protein</fullName>
    </submittedName>
</protein>
<geneLocation type="plasmid" evidence="1 2">
    <name>pB</name>
</geneLocation>
<keyword evidence="1" id="KW-0614">Plasmid</keyword>
<sequence length="80" mass="8511">MSGFADLPPLADDIEAGLAAYMTDPELSPSPAGRAAAIETILLDWLVAHSYMGAPPDPAPIRLDSEGVNREEVQYPGFIK</sequence>
<dbReference type="EMBL" id="CP098809">
    <property type="protein sequence ID" value="USJ27165.1"/>
    <property type="molecule type" value="Genomic_DNA"/>
</dbReference>
<proteinExistence type="predicted"/>
<dbReference type="AlphaFoldDB" id="A0A9Q8YDG7"/>
<accession>A0A9Q8YDG7</accession>